<proteinExistence type="predicted"/>
<comment type="caution">
    <text evidence="2">The sequence shown here is derived from an EMBL/GenBank/DDBJ whole genome shotgun (WGS) entry which is preliminary data.</text>
</comment>
<feature type="non-terminal residue" evidence="2">
    <location>
        <position position="100"/>
    </location>
</feature>
<dbReference type="SUPFAM" id="SSF53850">
    <property type="entry name" value="Periplasmic binding protein-like II"/>
    <property type="match status" value="1"/>
</dbReference>
<dbReference type="Proteomes" id="UP000230790">
    <property type="component" value="Unassembled WGS sequence"/>
</dbReference>
<dbReference type="Pfam" id="PF12974">
    <property type="entry name" value="Phosphonate-bd"/>
    <property type="match status" value="1"/>
</dbReference>
<evidence type="ECO:0000313" key="3">
    <source>
        <dbReference type="Proteomes" id="UP000230790"/>
    </source>
</evidence>
<feature type="signal peptide" evidence="1">
    <location>
        <begin position="1"/>
        <end position="20"/>
    </location>
</feature>
<protein>
    <submittedName>
        <fullName evidence="2">Putative selenate ABC transporter substrate-binding protein</fullName>
    </submittedName>
</protein>
<accession>A0A2M8Q9Q7</accession>
<dbReference type="EMBL" id="PGTN01000154">
    <property type="protein sequence ID" value="PJF46536.1"/>
    <property type="molecule type" value="Genomic_DNA"/>
</dbReference>
<feature type="chain" id="PRO_5015006279" evidence="1">
    <location>
        <begin position="21"/>
        <end position="100"/>
    </location>
</feature>
<dbReference type="PROSITE" id="PS51257">
    <property type="entry name" value="PROKAR_LIPOPROTEIN"/>
    <property type="match status" value="1"/>
</dbReference>
<reference evidence="2 3" key="1">
    <citation type="submission" date="2017-11" db="EMBL/GenBank/DDBJ databases">
        <title>Evolution of Phototrophy in the Chloroflexi Phylum Driven by Horizontal Gene Transfer.</title>
        <authorList>
            <person name="Ward L.M."/>
            <person name="Hemp J."/>
            <person name="Shih P.M."/>
            <person name="Mcglynn S.E."/>
            <person name="Fischer W."/>
        </authorList>
    </citation>
    <scope>NUCLEOTIDE SEQUENCE [LARGE SCALE GENOMIC DNA]</scope>
    <source>
        <strain evidence="2">JP3_7</strain>
    </source>
</reference>
<organism evidence="2 3">
    <name type="scientific">Candidatus Thermofonsia Clade 3 bacterium</name>
    <dbReference type="NCBI Taxonomy" id="2364212"/>
    <lineage>
        <taxon>Bacteria</taxon>
        <taxon>Bacillati</taxon>
        <taxon>Chloroflexota</taxon>
        <taxon>Candidatus Thermofontia</taxon>
        <taxon>Candidatus Thermofonsia Clade 3</taxon>
    </lineage>
</organism>
<dbReference type="Gene3D" id="3.40.190.10">
    <property type="entry name" value="Periplasmic binding protein-like II"/>
    <property type="match status" value="1"/>
</dbReference>
<gene>
    <name evidence="2" type="ORF">CUN48_13295</name>
</gene>
<name>A0A2M8Q9Q7_9CHLR</name>
<dbReference type="AlphaFoldDB" id="A0A2M8Q9Q7"/>
<evidence type="ECO:0000313" key="2">
    <source>
        <dbReference type="EMBL" id="PJF46536.1"/>
    </source>
</evidence>
<sequence length="100" mass="10644">MFRPSKIGFALALCASVALAACAAPPAARPEAQPQTFVISAIPDQDPEKLNRLYGKVSDYLKEQLGVPVVYKPVTDYAAVVNAFRTGDVDMAWFGGLTGV</sequence>
<evidence type="ECO:0000256" key="1">
    <source>
        <dbReference type="SAM" id="SignalP"/>
    </source>
</evidence>
<keyword evidence="1" id="KW-0732">Signal</keyword>